<keyword evidence="6" id="KW-1185">Reference proteome</keyword>
<proteinExistence type="predicted"/>
<dbReference type="Proteomes" id="UP000543224">
    <property type="component" value="Unassembled WGS sequence"/>
</dbReference>
<evidence type="ECO:0000313" key="1">
    <source>
        <dbReference type="EMBL" id="GFP24783.1"/>
    </source>
</evidence>
<evidence type="ECO:0000313" key="4">
    <source>
        <dbReference type="Proteomes" id="UP000543224"/>
    </source>
</evidence>
<gene>
    <name evidence="1" type="ORF">HKBW3S25_00220</name>
    <name evidence="2" type="ORF">HKBW3S33_00362</name>
    <name evidence="3" type="ORF">HKBW3S43_01045</name>
</gene>
<dbReference type="RefSeq" id="WP_176229891.1">
    <property type="nucleotide sequence ID" value="NZ_BLRY01000009.1"/>
</dbReference>
<reference evidence="4 5" key="1">
    <citation type="journal article" date="2020" name="Front. Microbiol.">
        <title>Single-cell genomics of novel Actinobacteria with the Wood-Ljungdahl pathway discovered in a serpentinizing system.</title>
        <authorList>
            <person name="Merino N."/>
            <person name="Kawai M."/>
            <person name="Boyd E.S."/>
            <person name="Colman D.R."/>
            <person name="McGlynn S.E."/>
            <person name="Nealson K.H."/>
            <person name="Kurokawa K."/>
            <person name="Hongoh Y."/>
        </authorList>
    </citation>
    <scope>NUCLEOTIDE SEQUENCE [LARGE SCALE GENOMIC DNA]</scope>
    <source>
        <strain evidence="1 4">S25</strain>
        <strain evidence="2 6">S33</strain>
        <strain evidence="3 5">S43</strain>
    </source>
</reference>
<dbReference type="EMBL" id="BLRY01000009">
    <property type="protein sequence ID" value="GFP26949.1"/>
    <property type="molecule type" value="Genomic_DNA"/>
</dbReference>
<protein>
    <submittedName>
        <fullName evidence="2">Uncharacterized protein</fullName>
    </submittedName>
</protein>
<accession>A0A6V8P307</accession>
<dbReference type="EMBL" id="BLRX01000014">
    <property type="protein sequence ID" value="GFP24783.1"/>
    <property type="molecule type" value="Genomic_DNA"/>
</dbReference>
<evidence type="ECO:0000313" key="2">
    <source>
        <dbReference type="EMBL" id="GFP26949.1"/>
    </source>
</evidence>
<organism evidence="2 6">
    <name type="scientific">Candidatus Hakubella thermalkaliphila</name>
    <dbReference type="NCBI Taxonomy" id="2754717"/>
    <lineage>
        <taxon>Bacteria</taxon>
        <taxon>Bacillati</taxon>
        <taxon>Actinomycetota</taxon>
        <taxon>Actinomycetota incertae sedis</taxon>
        <taxon>Candidatus Hakubellales</taxon>
        <taxon>Candidatus Hakubellaceae</taxon>
        <taxon>Candidatus Hakubella</taxon>
    </lineage>
</organism>
<dbReference type="AlphaFoldDB" id="A0A6V8P307"/>
<dbReference type="EMBL" id="BLSB01000072">
    <property type="protein sequence ID" value="GFP35253.1"/>
    <property type="molecule type" value="Genomic_DNA"/>
</dbReference>
<evidence type="ECO:0000313" key="5">
    <source>
        <dbReference type="Proteomes" id="UP000576480"/>
    </source>
</evidence>
<name>A0A6V8P307_9ACTN</name>
<evidence type="ECO:0000313" key="6">
    <source>
        <dbReference type="Proteomes" id="UP000591948"/>
    </source>
</evidence>
<dbReference type="Proteomes" id="UP000591948">
    <property type="component" value="Unassembled WGS sequence"/>
</dbReference>
<evidence type="ECO:0000313" key="3">
    <source>
        <dbReference type="EMBL" id="GFP35253.1"/>
    </source>
</evidence>
<sequence length="153" mass="17423">MKLSGEKGEMVGQKKETQEFMAKLSEVEPEYWPVLEAMVETLPKAIKVKGKLKKELLEHYATREPQAFFQFDGFADVEEDCVMKPDKDGDCLFSRVTHELMTGTYRVRVLITPGTSKEKALALLQKISGWIKRGGLEYFYTTESQDDGEASLF</sequence>
<comment type="caution">
    <text evidence="2">The sequence shown here is derived from an EMBL/GenBank/DDBJ whole genome shotgun (WGS) entry which is preliminary data.</text>
</comment>
<dbReference type="Proteomes" id="UP000576480">
    <property type="component" value="Unassembled WGS sequence"/>
</dbReference>